<dbReference type="AlphaFoldDB" id="A0A8J3RBH9"/>
<evidence type="ECO:0000256" key="2">
    <source>
        <dbReference type="SAM" id="MobiDB-lite"/>
    </source>
</evidence>
<dbReference type="Gene3D" id="2.10.260.10">
    <property type="match status" value="1"/>
</dbReference>
<dbReference type="SMART" id="SM00966">
    <property type="entry name" value="SpoVT_AbrB"/>
    <property type="match status" value="1"/>
</dbReference>
<dbReference type="InterPro" id="IPR037914">
    <property type="entry name" value="SpoVT-AbrB_sf"/>
</dbReference>
<keyword evidence="5" id="KW-1185">Reference proteome</keyword>
<dbReference type="EMBL" id="BOOG01000070">
    <property type="protein sequence ID" value="GIH73046.1"/>
    <property type="molecule type" value="Genomic_DNA"/>
</dbReference>
<protein>
    <recommendedName>
        <fullName evidence="3">SpoVT-AbrB domain-containing protein</fullName>
    </recommendedName>
</protein>
<feature type="domain" description="SpoVT-AbrB" evidence="3">
    <location>
        <begin position="1"/>
        <end position="43"/>
    </location>
</feature>
<organism evidence="4 5">
    <name type="scientific">Sphaerimonospora thailandensis</name>
    <dbReference type="NCBI Taxonomy" id="795644"/>
    <lineage>
        <taxon>Bacteria</taxon>
        <taxon>Bacillati</taxon>
        <taxon>Actinomycetota</taxon>
        <taxon>Actinomycetes</taxon>
        <taxon>Streptosporangiales</taxon>
        <taxon>Streptosporangiaceae</taxon>
        <taxon>Sphaerimonospora</taxon>
    </lineage>
</organism>
<dbReference type="GO" id="GO:0003677">
    <property type="term" value="F:DNA binding"/>
    <property type="evidence" value="ECO:0007669"/>
    <property type="project" value="UniProtKB-UniRule"/>
</dbReference>
<evidence type="ECO:0000313" key="5">
    <source>
        <dbReference type="Proteomes" id="UP000610966"/>
    </source>
</evidence>
<feature type="region of interest" description="Disordered" evidence="2">
    <location>
        <begin position="119"/>
        <end position="143"/>
    </location>
</feature>
<reference evidence="4" key="1">
    <citation type="submission" date="2021-01" db="EMBL/GenBank/DDBJ databases">
        <title>Whole genome shotgun sequence of Sphaerimonospora thailandensis NBRC 107569.</title>
        <authorList>
            <person name="Komaki H."/>
            <person name="Tamura T."/>
        </authorList>
    </citation>
    <scope>NUCLEOTIDE SEQUENCE</scope>
    <source>
        <strain evidence="4">NBRC 107569</strain>
    </source>
</reference>
<evidence type="ECO:0000259" key="3">
    <source>
        <dbReference type="PROSITE" id="PS51740"/>
    </source>
</evidence>
<gene>
    <name evidence="4" type="ORF">Mth01_52990</name>
</gene>
<accession>A0A8J3RBH9</accession>
<dbReference type="PROSITE" id="PS51740">
    <property type="entry name" value="SPOVT_ABRB"/>
    <property type="match status" value="1"/>
</dbReference>
<evidence type="ECO:0000313" key="4">
    <source>
        <dbReference type="EMBL" id="GIH73046.1"/>
    </source>
</evidence>
<feature type="compositionally biased region" description="Pro residues" evidence="2">
    <location>
        <begin position="121"/>
        <end position="131"/>
    </location>
</feature>
<keyword evidence="1" id="KW-0238">DNA-binding</keyword>
<comment type="caution">
    <text evidence="4">The sequence shown here is derived from an EMBL/GenBank/DDBJ whole genome shotgun (WGS) entry which is preliminary data.</text>
</comment>
<dbReference type="Pfam" id="PF04014">
    <property type="entry name" value="MazE_antitoxin"/>
    <property type="match status" value="1"/>
</dbReference>
<sequence>MRLSSKGRVTIPVKLREKYGLRPGDEVDVIEVDAALLIAKREHQPSLGQRATLRLRGTATTLMTADEIVELFRGSGAEDPAHRFRAGSVGVERLFVANADNVAEIEAMVLGITEYYRDRTAPPPEADPVPTPEELAAADNADW</sequence>
<dbReference type="Proteomes" id="UP000610966">
    <property type="component" value="Unassembled WGS sequence"/>
</dbReference>
<evidence type="ECO:0000256" key="1">
    <source>
        <dbReference type="PROSITE-ProRule" id="PRU01076"/>
    </source>
</evidence>
<dbReference type="SUPFAM" id="SSF89447">
    <property type="entry name" value="AbrB/MazE/MraZ-like"/>
    <property type="match status" value="1"/>
</dbReference>
<dbReference type="NCBIfam" id="TIGR01439">
    <property type="entry name" value="lp_hng_hel_AbrB"/>
    <property type="match status" value="1"/>
</dbReference>
<dbReference type="RefSeq" id="WP_204018688.1">
    <property type="nucleotide sequence ID" value="NZ_BOOG01000070.1"/>
</dbReference>
<name>A0A8J3RBH9_9ACTN</name>
<dbReference type="InterPro" id="IPR007159">
    <property type="entry name" value="SpoVT-AbrB_dom"/>
</dbReference>
<proteinExistence type="predicted"/>